<feature type="region of interest" description="Disordered" evidence="1">
    <location>
        <begin position="88"/>
        <end position="113"/>
    </location>
</feature>
<comment type="caution">
    <text evidence="2">The sequence shown here is derived from an EMBL/GenBank/DDBJ whole genome shotgun (WGS) entry which is preliminary data.</text>
</comment>
<gene>
    <name evidence="2" type="ORF">HRJ53_24550</name>
</gene>
<sequence length="113" mass="12458">MSDILTIEDDGLDDLTSARIVAEVLDRVYPGYIWEVSGLPGGGLFIKCGQTACFGQYGFYIKEQEIYSATHLTATAIRGGGEILERAGLPRGPWNGEMPTKLEGADPRHRRYH</sequence>
<accession>A0A7V8SZJ1</accession>
<evidence type="ECO:0000256" key="1">
    <source>
        <dbReference type="SAM" id="MobiDB-lite"/>
    </source>
</evidence>
<keyword evidence="3" id="KW-1185">Reference proteome</keyword>
<protein>
    <submittedName>
        <fullName evidence="2">Uncharacterized protein</fullName>
    </submittedName>
</protein>
<dbReference type="AlphaFoldDB" id="A0A7V8SZJ1"/>
<dbReference type="Proteomes" id="UP000567293">
    <property type="component" value="Unassembled WGS sequence"/>
</dbReference>
<evidence type="ECO:0000313" key="2">
    <source>
        <dbReference type="EMBL" id="MBA0088168.1"/>
    </source>
</evidence>
<name>A0A7V8SZJ1_9BACT</name>
<dbReference type="EMBL" id="JACDQQ010002375">
    <property type="protein sequence ID" value="MBA0088168.1"/>
    <property type="molecule type" value="Genomic_DNA"/>
</dbReference>
<organism evidence="2 3">
    <name type="scientific">Candidatus Acidiferrum panamense</name>
    <dbReference type="NCBI Taxonomy" id="2741543"/>
    <lineage>
        <taxon>Bacteria</taxon>
        <taxon>Pseudomonadati</taxon>
        <taxon>Acidobacteriota</taxon>
        <taxon>Terriglobia</taxon>
        <taxon>Candidatus Acidiferrales</taxon>
        <taxon>Candidatus Acidiferrum</taxon>
    </lineage>
</organism>
<evidence type="ECO:0000313" key="3">
    <source>
        <dbReference type="Proteomes" id="UP000567293"/>
    </source>
</evidence>
<proteinExistence type="predicted"/>
<reference evidence="2" key="1">
    <citation type="submission" date="2020-06" db="EMBL/GenBank/DDBJ databases">
        <title>Legume-microbial interactions unlock mineral nutrients during tropical forest succession.</title>
        <authorList>
            <person name="Epihov D.Z."/>
        </authorList>
    </citation>
    <scope>NUCLEOTIDE SEQUENCE [LARGE SCALE GENOMIC DNA]</scope>
    <source>
        <strain evidence="2">Pan2503</strain>
    </source>
</reference>